<name>A0A8W8MIZ5_MAGGI</name>
<evidence type="ECO:0000313" key="2">
    <source>
        <dbReference type="EnsemblMetazoa" id="G33535.1:cds"/>
    </source>
</evidence>
<evidence type="ECO:0000313" key="3">
    <source>
        <dbReference type="Proteomes" id="UP000005408"/>
    </source>
</evidence>
<evidence type="ECO:0000256" key="1">
    <source>
        <dbReference type="SAM" id="MobiDB-lite"/>
    </source>
</evidence>
<keyword evidence="3" id="KW-1185">Reference proteome</keyword>
<dbReference type="Proteomes" id="UP000005408">
    <property type="component" value="Unassembled WGS sequence"/>
</dbReference>
<sequence length="384" mass="43757">MLDEHSSEAVVSAAVPKTPSAADGVPESTKIEAIEYFKNNCTGPDEDTVIVGKSISYMSQHQDLLSPNPQQFKIGLEETGLAATIMNPAPSTSLSTRIPKEIFRETPFTPSKRKTILPVHFSSIRRSHRLMEKHASRLDTLNRRNAIQTLVPIHSTPEKARHNLDFVIVSNPRYSATFQHQLSNPYESFTEMNTEEQWHPQSDERQLEIFKLDDVGCQMTPPGIPNQVHPYMAEEDIQTLMRSLDKDVKLAQFTDECTNWWKEFLASEILGSIEETWPTLNRTTEVDPMSTLSEKELDLIEKYKEKRSQFKEVFTKEGTDRRKYKKNDMVVVKISKTKVNIGEVRSVNGEDLELNIFKRNKGCFTSTDHIVSVKLSSCFATGFQ</sequence>
<reference evidence="2" key="1">
    <citation type="submission" date="2022-08" db="UniProtKB">
        <authorList>
            <consortium name="EnsemblMetazoa"/>
        </authorList>
    </citation>
    <scope>IDENTIFICATION</scope>
    <source>
        <strain evidence="2">05x7-T-G4-1.051#20</strain>
    </source>
</reference>
<feature type="region of interest" description="Disordered" evidence="1">
    <location>
        <begin position="1"/>
        <end position="25"/>
    </location>
</feature>
<proteinExistence type="predicted"/>
<dbReference type="EnsemblMetazoa" id="G33535.1">
    <property type="protein sequence ID" value="G33535.1:cds"/>
    <property type="gene ID" value="G33535"/>
</dbReference>
<protein>
    <submittedName>
        <fullName evidence="2">Uncharacterized protein</fullName>
    </submittedName>
</protein>
<accession>A0A8W8MIZ5</accession>
<dbReference type="AlphaFoldDB" id="A0A8W8MIZ5"/>
<organism evidence="2 3">
    <name type="scientific">Magallana gigas</name>
    <name type="common">Pacific oyster</name>
    <name type="synonym">Crassostrea gigas</name>
    <dbReference type="NCBI Taxonomy" id="29159"/>
    <lineage>
        <taxon>Eukaryota</taxon>
        <taxon>Metazoa</taxon>
        <taxon>Spiralia</taxon>
        <taxon>Lophotrochozoa</taxon>
        <taxon>Mollusca</taxon>
        <taxon>Bivalvia</taxon>
        <taxon>Autobranchia</taxon>
        <taxon>Pteriomorphia</taxon>
        <taxon>Ostreida</taxon>
        <taxon>Ostreoidea</taxon>
        <taxon>Ostreidae</taxon>
        <taxon>Magallana</taxon>
    </lineage>
</organism>